<feature type="transmembrane region" description="Helical" evidence="1">
    <location>
        <begin position="6"/>
        <end position="29"/>
    </location>
</feature>
<keyword evidence="1" id="KW-1133">Transmembrane helix</keyword>
<proteinExistence type="predicted"/>
<feature type="transmembrane region" description="Helical" evidence="1">
    <location>
        <begin position="50"/>
        <end position="68"/>
    </location>
</feature>
<dbReference type="Proteomes" id="UP000608850">
    <property type="component" value="Unassembled WGS sequence"/>
</dbReference>
<evidence type="ECO:0000313" key="2">
    <source>
        <dbReference type="EMBL" id="GGN15409.1"/>
    </source>
</evidence>
<organism evidence="2 3">
    <name type="scientific">Halarchaeum nitratireducens</name>
    <dbReference type="NCBI Taxonomy" id="489913"/>
    <lineage>
        <taxon>Archaea</taxon>
        <taxon>Methanobacteriati</taxon>
        <taxon>Methanobacteriota</taxon>
        <taxon>Stenosarchaea group</taxon>
        <taxon>Halobacteria</taxon>
        <taxon>Halobacteriales</taxon>
        <taxon>Halobacteriaceae</taxon>
    </lineage>
</organism>
<dbReference type="RefSeq" id="WP_188878076.1">
    <property type="nucleotide sequence ID" value="NZ_BMOQ01000004.1"/>
</dbReference>
<keyword evidence="1" id="KW-0812">Transmembrane</keyword>
<dbReference type="AlphaFoldDB" id="A0A830GAZ6"/>
<sequence>MVLAVVAFAVLFSLGVPFIVLFGCVLAIGTFVPRIYEEYWPSTRGRGFRIGWTVLMAVVTTAIILVVYEATLPFLSRRYAAIVAVVITPLAQYALAALVAGRRWPV</sequence>
<keyword evidence="3" id="KW-1185">Reference proteome</keyword>
<gene>
    <name evidence="2" type="ORF">GCM10009021_14700</name>
</gene>
<feature type="transmembrane region" description="Helical" evidence="1">
    <location>
        <begin position="80"/>
        <end position="100"/>
    </location>
</feature>
<dbReference type="EMBL" id="BMOQ01000004">
    <property type="protein sequence ID" value="GGN15409.1"/>
    <property type="molecule type" value="Genomic_DNA"/>
</dbReference>
<evidence type="ECO:0000313" key="3">
    <source>
        <dbReference type="Proteomes" id="UP000608850"/>
    </source>
</evidence>
<comment type="caution">
    <text evidence="2">The sequence shown here is derived from an EMBL/GenBank/DDBJ whole genome shotgun (WGS) entry which is preliminary data.</text>
</comment>
<name>A0A830GAZ6_9EURY</name>
<accession>A0A830GAZ6</accession>
<evidence type="ECO:0000256" key="1">
    <source>
        <dbReference type="SAM" id="Phobius"/>
    </source>
</evidence>
<keyword evidence="1" id="KW-0472">Membrane</keyword>
<dbReference type="OrthoDB" id="346256at2157"/>
<reference evidence="2 3" key="1">
    <citation type="journal article" date="2019" name="Int. J. Syst. Evol. Microbiol.">
        <title>The Global Catalogue of Microorganisms (GCM) 10K type strain sequencing project: providing services to taxonomists for standard genome sequencing and annotation.</title>
        <authorList>
            <consortium name="The Broad Institute Genomics Platform"/>
            <consortium name="The Broad Institute Genome Sequencing Center for Infectious Disease"/>
            <person name="Wu L."/>
            <person name="Ma J."/>
        </authorList>
    </citation>
    <scope>NUCLEOTIDE SEQUENCE [LARGE SCALE GENOMIC DNA]</scope>
    <source>
        <strain evidence="2 3">JCM 16331</strain>
    </source>
</reference>
<protein>
    <submittedName>
        <fullName evidence="2">Uncharacterized protein</fullName>
    </submittedName>
</protein>